<dbReference type="GO" id="GO:0046872">
    <property type="term" value="F:metal ion binding"/>
    <property type="evidence" value="ECO:0007669"/>
    <property type="project" value="UniProtKB-KW"/>
</dbReference>
<dbReference type="Proteomes" id="UP000824249">
    <property type="component" value="Unassembled WGS sequence"/>
</dbReference>
<evidence type="ECO:0000259" key="13">
    <source>
        <dbReference type="SMART" id="SM00382"/>
    </source>
</evidence>
<evidence type="ECO:0000313" key="14">
    <source>
        <dbReference type="EMBL" id="HIX46111.1"/>
    </source>
</evidence>
<dbReference type="CDD" id="cd00009">
    <property type="entry name" value="AAA"/>
    <property type="match status" value="1"/>
</dbReference>
<evidence type="ECO:0000256" key="6">
    <source>
        <dbReference type="ARBA" id="ARBA00022723"/>
    </source>
</evidence>
<dbReference type="AlphaFoldDB" id="A0A9D1VSL5"/>
<proteinExistence type="inferred from homology"/>
<dbReference type="InterPro" id="IPR027417">
    <property type="entry name" value="P-loop_NTPase"/>
</dbReference>
<organism evidence="14 15">
    <name type="scientific">Candidatus Borkfalkia faecigallinarum</name>
    <dbReference type="NCBI Taxonomy" id="2838509"/>
    <lineage>
        <taxon>Bacteria</taxon>
        <taxon>Bacillati</taxon>
        <taxon>Bacillota</taxon>
        <taxon>Clostridia</taxon>
        <taxon>Christensenellales</taxon>
        <taxon>Christensenellaceae</taxon>
        <taxon>Candidatus Borkfalkia</taxon>
    </lineage>
</organism>
<dbReference type="Pfam" id="PF13177">
    <property type="entry name" value="DNA_pol3_delta2"/>
    <property type="match status" value="1"/>
</dbReference>
<dbReference type="Pfam" id="PF22608">
    <property type="entry name" value="DNAX_ATPase_lid"/>
    <property type="match status" value="1"/>
</dbReference>
<evidence type="ECO:0000313" key="15">
    <source>
        <dbReference type="Proteomes" id="UP000824249"/>
    </source>
</evidence>
<keyword evidence="7" id="KW-0547">Nucleotide-binding</keyword>
<reference evidence="14" key="2">
    <citation type="submission" date="2021-04" db="EMBL/GenBank/DDBJ databases">
        <authorList>
            <person name="Gilroy R."/>
        </authorList>
    </citation>
    <scope>NUCLEOTIDE SEQUENCE</scope>
    <source>
        <strain evidence="14">26628</strain>
    </source>
</reference>
<comment type="similarity">
    <text evidence="1">Belongs to the DnaX/STICHEL family.</text>
</comment>
<dbReference type="Gene3D" id="3.40.50.300">
    <property type="entry name" value="P-loop containing nucleotide triphosphate hydrolases"/>
    <property type="match status" value="1"/>
</dbReference>
<dbReference type="SUPFAM" id="SSF52540">
    <property type="entry name" value="P-loop containing nucleoside triphosphate hydrolases"/>
    <property type="match status" value="1"/>
</dbReference>
<evidence type="ECO:0000256" key="7">
    <source>
        <dbReference type="ARBA" id="ARBA00022741"/>
    </source>
</evidence>
<dbReference type="Pfam" id="PF12169">
    <property type="entry name" value="DNA_pol3_gamma3"/>
    <property type="match status" value="1"/>
</dbReference>
<dbReference type="GO" id="GO:0006261">
    <property type="term" value="P:DNA-templated DNA replication"/>
    <property type="evidence" value="ECO:0007669"/>
    <property type="project" value="TreeGrafter"/>
</dbReference>
<dbReference type="Gene3D" id="1.10.8.60">
    <property type="match status" value="1"/>
</dbReference>
<dbReference type="InterPro" id="IPR003593">
    <property type="entry name" value="AAA+_ATPase"/>
</dbReference>
<dbReference type="SUPFAM" id="SSF48019">
    <property type="entry name" value="post-AAA+ oligomerization domain-like"/>
    <property type="match status" value="1"/>
</dbReference>
<accession>A0A9D1VSL5</accession>
<keyword evidence="3 14" id="KW-0808">Transferase</keyword>
<dbReference type="GO" id="GO:0005524">
    <property type="term" value="F:ATP binding"/>
    <property type="evidence" value="ECO:0007669"/>
    <property type="project" value="UniProtKB-KW"/>
</dbReference>
<dbReference type="PANTHER" id="PTHR11669:SF0">
    <property type="entry name" value="PROTEIN STICHEL-LIKE 2"/>
    <property type="match status" value="1"/>
</dbReference>
<dbReference type="CDD" id="cd18137">
    <property type="entry name" value="HLD_clamp_pol_III_gamma_tau"/>
    <property type="match status" value="1"/>
</dbReference>
<evidence type="ECO:0000256" key="5">
    <source>
        <dbReference type="ARBA" id="ARBA00022705"/>
    </source>
</evidence>
<keyword evidence="5" id="KW-0235">DNA replication</keyword>
<dbReference type="SMART" id="SM00382">
    <property type="entry name" value="AAA"/>
    <property type="match status" value="1"/>
</dbReference>
<dbReference type="GO" id="GO:0003887">
    <property type="term" value="F:DNA-directed DNA polymerase activity"/>
    <property type="evidence" value="ECO:0007669"/>
    <property type="project" value="UniProtKB-KW"/>
</dbReference>
<dbReference type="Gene3D" id="1.20.272.10">
    <property type="match status" value="1"/>
</dbReference>
<evidence type="ECO:0000256" key="11">
    <source>
        <dbReference type="ARBA" id="ARBA00049244"/>
    </source>
</evidence>
<dbReference type="InterPro" id="IPR008921">
    <property type="entry name" value="DNA_pol3_clamp-load_cplx_C"/>
</dbReference>
<evidence type="ECO:0000256" key="2">
    <source>
        <dbReference type="ARBA" id="ARBA00012417"/>
    </source>
</evidence>
<keyword evidence="9" id="KW-0067">ATP-binding</keyword>
<comment type="caution">
    <text evidence="14">The sequence shown here is derived from an EMBL/GenBank/DDBJ whole genome shotgun (WGS) entry which is preliminary data.</text>
</comment>
<reference evidence="14" key="1">
    <citation type="journal article" date="2021" name="PeerJ">
        <title>Extensive microbial diversity within the chicken gut microbiome revealed by metagenomics and culture.</title>
        <authorList>
            <person name="Gilroy R."/>
            <person name="Ravi A."/>
            <person name="Getino M."/>
            <person name="Pursley I."/>
            <person name="Horton D.L."/>
            <person name="Alikhan N.F."/>
            <person name="Baker D."/>
            <person name="Gharbi K."/>
            <person name="Hall N."/>
            <person name="Watson M."/>
            <person name="Adriaenssens E.M."/>
            <person name="Foster-Nyarko E."/>
            <person name="Jarju S."/>
            <person name="Secka A."/>
            <person name="Antonio M."/>
            <person name="Oren A."/>
            <person name="Chaudhuri R.R."/>
            <person name="La Ragione R."/>
            <person name="Hildebrand F."/>
            <person name="Pallen M.J."/>
        </authorList>
    </citation>
    <scope>NUCLEOTIDE SEQUENCE</scope>
    <source>
        <strain evidence="14">26628</strain>
    </source>
</reference>
<keyword evidence="4 14" id="KW-0548">Nucleotidyltransferase</keyword>
<dbReference type="NCBIfam" id="TIGR02397">
    <property type="entry name" value="dnaX_nterm"/>
    <property type="match status" value="1"/>
</dbReference>
<evidence type="ECO:0000256" key="3">
    <source>
        <dbReference type="ARBA" id="ARBA00022679"/>
    </source>
</evidence>
<dbReference type="InterPro" id="IPR050238">
    <property type="entry name" value="DNA_Rep/Repair_Clamp_Loader"/>
</dbReference>
<feature type="region of interest" description="Disordered" evidence="12">
    <location>
        <begin position="385"/>
        <end position="461"/>
    </location>
</feature>
<keyword evidence="8" id="KW-0862">Zinc</keyword>
<gene>
    <name evidence="14" type="primary">dnaX</name>
    <name evidence="14" type="ORF">H9737_00290</name>
</gene>
<evidence type="ECO:0000256" key="1">
    <source>
        <dbReference type="ARBA" id="ARBA00006360"/>
    </source>
</evidence>
<dbReference type="PANTHER" id="PTHR11669">
    <property type="entry name" value="REPLICATION FACTOR C / DNA POLYMERASE III GAMMA-TAU SUBUNIT"/>
    <property type="match status" value="1"/>
</dbReference>
<dbReference type="GO" id="GO:0003677">
    <property type="term" value="F:DNA binding"/>
    <property type="evidence" value="ECO:0007669"/>
    <property type="project" value="InterPro"/>
</dbReference>
<dbReference type="EMBL" id="DXFD01000005">
    <property type="protein sequence ID" value="HIX46111.1"/>
    <property type="molecule type" value="Genomic_DNA"/>
</dbReference>
<evidence type="ECO:0000256" key="4">
    <source>
        <dbReference type="ARBA" id="ARBA00022695"/>
    </source>
</evidence>
<protein>
    <recommendedName>
        <fullName evidence="2">DNA-directed DNA polymerase</fullName>
        <ecNumber evidence="2">2.7.7.7</ecNumber>
    </recommendedName>
</protein>
<dbReference type="NCBIfam" id="NF004046">
    <property type="entry name" value="PRK05563.1"/>
    <property type="match status" value="1"/>
</dbReference>
<dbReference type="FunFam" id="3.40.50.300:FF:000014">
    <property type="entry name" value="DNA polymerase III subunit gamma/tau"/>
    <property type="match status" value="1"/>
</dbReference>
<comment type="catalytic activity">
    <reaction evidence="11">
        <text>DNA(n) + a 2'-deoxyribonucleoside 5'-triphosphate = DNA(n+1) + diphosphate</text>
        <dbReference type="Rhea" id="RHEA:22508"/>
        <dbReference type="Rhea" id="RHEA-COMP:17339"/>
        <dbReference type="Rhea" id="RHEA-COMP:17340"/>
        <dbReference type="ChEBI" id="CHEBI:33019"/>
        <dbReference type="ChEBI" id="CHEBI:61560"/>
        <dbReference type="ChEBI" id="CHEBI:173112"/>
        <dbReference type="EC" id="2.7.7.7"/>
    </reaction>
</comment>
<feature type="domain" description="AAA+ ATPase" evidence="13">
    <location>
        <begin position="37"/>
        <end position="182"/>
    </location>
</feature>
<dbReference type="EC" id="2.7.7.7" evidence="2"/>
<dbReference type="InterPro" id="IPR045085">
    <property type="entry name" value="HLD_clamp_pol_III_gamma_tau"/>
</dbReference>
<keyword evidence="10" id="KW-0239">DNA-directed DNA polymerase</keyword>
<keyword evidence="6" id="KW-0479">Metal-binding</keyword>
<dbReference type="GO" id="GO:0009360">
    <property type="term" value="C:DNA polymerase III complex"/>
    <property type="evidence" value="ECO:0007669"/>
    <property type="project" value="InterPro"/>
</dbReference>
<dbReference type="InterPro" id="IPR012763">
    <property type="entry name" value="DNA_pol_III_sug/sutau_N"/>
</dbReference>
<evidence type="ECO:0000256" key="8">
    <source>
        <dbReference type="ARBA" id="ARBA00022833"/>
    </source>
</evidence>
<evidence type="ECO:0000256" key="10">
    <source>
        <dbReference type="ARBA" id="ARBA00022932"/>
    </source>
</evidence>
<name>A0A9D1VSL5_9FIRM</name>
<sequence>MSYQALYRAFRPTTLGGLVRQEHIVRILRNQIESGHIGHAYLFCGPRGTGKTSTAKIFARAVNCEHPRDGSPCGECAACRALADPANLDIAEIDAASNNGVNEMRDLREKVQYPPVAGRYKVYIIDAVHMLSDSAFNALLKTLEEPPAHAVFILATTEPHKLPATILSRCMRFDFKLIPQADIEARLKEILGAVGKEYEDEAVSAIARAGAGSMRDSLSVADMCISYSRGKLTYADVNEVLGSADFYEVAALGEAVLSDDAGGALEKAEGVIASGKGVGVLAKDLLAFLNRCVVASTCRDGNAVLGLPDEMYAEVKRIAARADGRKLLRCCEIFAGLESALRYTSSPRIVLETALVKACLPASDIDALTLARRLDILEGKLASGAFAPAQPRPSGAPAPAADREPPAPSPRAGQGHIGQGQAGQGRAEQPSLFEEVPSDEDAPPESFGAGYSAPPPPSLRREEPKEIDALAPENRDRAGAYFRRSLRRNVKSGVLFTMCQDLETSFEGDTFILATDSDTIYRRLNSEENYKNVQAALAAIGIRSFEIRRKGEKKDPLQEDIASLQKNFPDADIEIR</sequence>
<dbReference type="InterPro" id="IPR022754">
    <property type="entry name" value="DNA_pol_III_gamma-3"/>
</dbReference>
<evidence type="ECO:0000256" key="9">
    <source>
        <dbReference type="ARBA" id="ARBA00022840"/>
    </source>
</evidence>
<evidence type="ECO:0000256" key="12">
    <source>
        <dbReference type="SAM" id="MobiDB-lite"/>
    </source>
</evidence>